<evidence type="ECO:0000313" key="7">
    <source>
        <dbReference type="EMBL" id="EFH10387.1"/>
    </source>
</evidence>
<dbReference type="Gene3D" id="3.90.76.10">
    <property type="entry name" value="Dipeptide-binding Protein, Domain 1"/>
    <property type="match status" value="1"/>
</dbReference>
<dbReference type="InterPro" id="IPR030678">
    <property type="entry name" value="Peptide/Ni-bd"/>
</dbReference>
<dbReference type="OrthoDB" id="9773508at2"/>
<comment type="similarity">
    <text evidence="2">Belongs to the bacterial solute-binding protein 5 family.</text>
</comment>
<dbReference type="PIRSF" id="PIRSF002741">
    <property type="entry name" value="MppA"/>
    <property type="match status" value="1"/>
</dbReference>
<accession>D5RQN1</accession>
<dbReference type="GO" id="GO:1904680">
    <property type="term" value="F:peptide transmembrane transporter activity"/>
    <property type="evidence" value="ECO:0007669"/>
    <property type="project" value="TreeGrafter"/>
</dbReference>
<reference evidence="7 8" key="1">
    <citation type="submission" date="2010-04" db="EMBL/GenBank/DDBJ databases">
        <authorList>
            <person name="Qin X."/>
            <person name="Bachman B."/>
            <person name="Battles P."/>
            <person name="Bell A."/>
            <person name="Bess C."/>
            <person name="Bickham C."/>
            <person name="Chaboub L."/>
            <person name="Chen D."/>
            <person name="Coyle M."/>
            <person name="Deiros D.R."/>
            <person name="Dinh H."/>
            <person name="Forbes L."/>
            <person name="Fowler G."/>
            <person name="Francisco L."/>
            <person name="Fu Q."/>
            <person name="Gubbala S."/>
            <person name="Hale W."/>
            <person name="Han Y."/>
            <person name="Hemphill L."/>
            <person name="Highlander S.K."/>
            <person name="Hirani K."/>
            <person name="Hogues M."/>
            <person name="Jackson L."/>
            <person name="Jakkamsetti A."/>
            <person name="Javaid M."/>
            <person name="Jiang H."/>
            <person name="Korchina V."/>
            <person name="Kovar C."/>
            <person name="Lara F."/>
            <person name="Lee S."/>
            <person name="Mata R."/>
            <person name="Mathew T."/>
            <person name="Moen C."/>
            <person name="Morales K."/>
            <person name="Munidasa M."/>
            <person name="Nazareth L."/>
            <person name="Ngo R."/>
            <person name="Nguyen L."/>
            <person name="Okwuonu G."/>
            <person name="Ongeri F."/>
            <person name="Patil S."/>
            <person name="Petrosino J."/>
            <person name="Pham C."/>
            <person name="Pham P."/>
            <person name="Pu L.-L."/>
            <person name="Puazo M."/>
            <person name="Raj R."/>
            <person name="Reid J."/>
            <person name="Rouhana J."/>
            <person name="Saada N."/>
            <person name="Shang Y."/>
            <person name="Simmons D."/>
            <person name="Thornton R."/>
            <person name="Warren J."/>
            <person name="Weissenberger G."/>
            <person name="Zhang J."/>
            <person name="Zhang L."/>
            <person name="Zhou C."/>
            <person name="Zhu D."/>
            <person name="Muzny D."/>
            <person name="Worley K."/>
            <person name="Gibbs R."/>
        </authorList>
    </citation>
    <scope>NUCLEOTIDE SEQUENCE [LARGE SCALE GENOMIC DNA]</scope>
    <source>
        <strain evidence="7 8">ATCC 49957</strain>
    </source>
</reference>
<dbReference type="RefSeq" id="WP_007002423.1">
    <property type="nucleotide sequence ID" value="NZ_GG770777.1"/>
</dbReference>
<organism evidence="7 8">
    <name type="scientific">Pseudoroseomonas cervicalis ATCC 49957</name>
    <dbReference type="NCBI Taxonomy" id="525371"/>
    <lineage>
        <taxon>Bacteria</taxon>
        <taxon>Pseudomonadati</taxon>
        <taxon>Pseudomonadota</taxon>
        <taxon>Alphaproteobacteria</taxon>
        <taxon>Acetobacterales</taxon>
        <taxon>Roseomonadaceae</taxon>
        <taxon>Roseomonas</taxon>
    </lineage>
</organism>
<dbReference type="Pfam" id="PF00496">
    <property type="entry name" value="SBP_bac_5"/>
    <property type="match status" value="1"/>
</dbReference>
<dbReference type="GO" id="GO:0043190">
    <property type="term" value="C:ATP-binding cassette (ABC) transporter complex"/>
    <property type="evidence" value="ECO:0007669"/>
    <property type="project" value="InterPro"/>
</dbReference>
<evidence type="ECO:0000313" key="8">
    <source>
        <dbReference type="Proteomes" id="UP000005324"/>
    </source>
</evidence>
<dbReference type="EMBL" id="ADVL01000674">
    <property type="protein sequence ID" value="EFH10387.1"/>
    <property type="molecule type" value="Genomic_DNA"/>
</dbReference>
<feature type="signal peptide" evidence="5">
    <location>
        <begin position="1"/>
        <end position="27"/>
    </location>
</feature>
<dbReference type="InterPro" id="IPR000914">
    <property type="entry name" value="SBP_5_dom"/>
</dbReference>
<comment type="subcellular location">
    <subcellularLocation>
        <location evidence="1">Periplasm</location>
    </subcellularLocation>
</comment>
<dbReference type="Gene3D" id="3.40.190.10">
    <property type="entry name" value="Periplasmic binding protein-like II"/>
    <property type="match status" value="1"/>
</dbReference>
<dbReference type="HOGENOM" id="CLU_017028_7_4_5"/>
<dbReference type="GO" id="GO:0030288">
    <property type="term" value="C:outer membrane-bounded periplasmic space"/>
    <property type="evidence" value="ECO:0007669"/>
    <property type="project" value="UniProtKB-ARBA"/>
</dbReference>
<feature type="domain" description="Solute-binding protein family 5" evidence="6">
    <location>
        <begin position="74"/>
        <end position="427"/>
    </location>
</feature>
<evidence type="ECO:0000256" key="4">
    <source>
        <dbReference type="ARBA" id="ARBA00022729"/>
    </source>
</evidence>
<keyword evidence="4 5" id="KW-0732">Signal</keyword>
<dbReference type="Gene3D" id="3.10.105.10">
    <property type="entry name" value="Dipeptide-binding Protein, Domain 3"/>
    <property type="match status" value="1"/>
</dbReference>
<evidence type="ECO:0000256" key="3">
    <source>
        <dbReference type="ARBA" id="ARBA00022448"/>
    </source>
</evidence>
<feature type="chain" id="PRO_5003075630" evidence="5">
    <location>
        <begin position="28"/>
        <end position="529"/>
    </location>
</feature>
<evidence type="ECO:0000256" key="5">
    <source>
        <dbReference type="SAM" id="SignalP"/>
    </source>
</evidence>
<keyword evidence="3" id="KW-0813">Transport</keyword>
<dbReference type="SUPFAM" id="SSF53850">
    <property type="entry name" value="Periplasmic binding protein-like II"/>
    <property type="match status" value="1"/>
</dbReference>
<sequence>MQSPRPGPLAAALLAVLSLAQAGTARAQEAATLRVGMEAGPTSLDPHYASLITNIAYSRHVFQPLVQQDHRQQLRPAIATEWRAVDDLTWEFRLDPAARFHDGRPVTAEDVAFTLSRAGDVPNSPSSFRVYTRPIAAVEAVDATTIRIRTQAPTPLLPNYLSLVMIISKAHGEAATTADYNSGRAMIGTGPYRHVSWQPGSPLVLERHEGFAGPKPDFARVEFRPIANAGARSAALNAGDVDLIEIVPPDQFRRFAADARFATAESPSNRLIFLTLDSDRAESPHVRARDGGPIANPLRDPRVRRALSLAIHRDALVQRVLQGQGVAAGDLGPAGYFGTSPDLTPPPYDLEGAKRLLAEAGYPQGFAVQVNGPNDRFVNDEQVVQAIAQMWTRLGLVATVETRPRGVWLAEAAQLKYSVNLAGFSPNPEVLGMLETQIHSWNPALGLGTANRGRFSNTDIDGLIQKARQTMDDAERAELTRQATRAALRDQTALIPLYFQVNTWAMRRGLAYEARTDEMTLAMSARRAP</sequence>
<dbReference type="InterPro" id="IPR039424">
    <property type="entry name" value="SBP_5"/>
</dbReference>
<evidence type="ECO:0000259" key="6">
    <source>
        <dbReference type="Pfam" id="PF00496"/>
    </source>
</evidence>
<dbReference type="AlphaFoldDB" id="D5RQN1"/>
<proteinExistence type="inferred from homology"/>
<evidence type="ECO:0000256" key="1">
    <source>
        <dbReference type="ARBA" id="ARBA00004418"/>
    </source>
</evidence>
<gene>
    <name evidence="7" type="ORF">HMPREF0731_3393</name>
</gene>
<dbReference type="PANTHER" id="PTHR30290">
    <property type="entry name" value="PERIPLASMIC BINDING COMPONENT OF ABC TRANSPORTER"/>
    <property type="match status" value="1"/>
</dbReference>
<dbReference type="GO" id="GO:0015833">
    <property type="term" value="P:peptide transport"/>
    <property type="evidence" value="ECO:0007669"/>
    <property type="project" value="TreeGrafter"/>
</dbReference>
<name>D5RQN1_9PROT</name>
<comment type="caution">
    <text evidence="7">The sequence shown here is derived from an EMBL/GenBank/DDBJ whole genome shotgun (WGS) entry which is preliminary data.</text>
</comment>
<evidence type="ECO:0000256" key="2">
    <source>
        <dbReference type="ARBA" id="ARBA00005695"/>
    </source>
</evidence>
<dbReference type="Proteomes" id="UP000005324">
    <property type="component" value="Unassembled WGS sequence"/>
</dbReference>
<dbReference type="CDD" id="cd08498">
    <property type="entry name" value="PBP2_NikA_DppA_OppA_like_2"/>
    <property type="match status" value="1"/>
</dbReference>
<dbReference type="PANTHER" id="PTHR30290:SF9">
    <property type="entry name" value="OLIGOPEPTIDE-BINDING PROTEIN APPA"/>
    <property type="match status" value="1"/>
</dbReference>
<keyword evidence="8" id="KW-1185">Reference proteome</keyword>
<protein>
    <submittedName>
        <fullName evidence="7">ABC transporter, substrate-binding protein, family 5</fullName>
    </submittedName>
</protein>